<dbReference type="RefSeq" id="XP_070868739.1">
    <property type="nucleotide sequence ID" value="XM_071008442.1"/>
</dbReference>
<evidence type="ECO:0000256" key="1">
    <source>
        <dbReference type="ARBA" id="ARBA00004141"/>
    </source>
</evidence>
<reference evidence="8 9" key="1">
    <citation type="journal article" date="2024" name="Commun. Biol.">
        <title>Comparative genomic analysis of thermophilic fungi reveals convergent evolutionary adaptations and gene losses.</title>
        <authorList>
            <person name="Steindorff A.S."/>
            <person name="Aguilar-Pontes M.V."/>
            <person name="Robinson A.J."/>
            <person name="Andreopoulos B."/>
            <person name="LaButti K."/>
            <person name="Kuo A."/>
            <person name="Mondo S."/>
            <person name="Riley R."/>
            <person name="Otillar R."/>
            <person name="Haridas S."/>
            <person name="Lipzen A."/>
            <person name="Grimwood J."/>
            <person name="Schmutz J."/>
            <person name="Clum A."/>
            <person name="Reid I.D."/>
            <person name="Moisan M.C."/>
            <person name="Butler G."/>
            <person name="Nguyen T.T.M."/>
            <person name="Dewar K."/>
            <person name="Conant G."/>
            <person name="Drula E."/>
            <person name="Henrissat B."/>
            <person name="Hansel C."/>
            <person name="Singer S."/>
            <person name="Hutchinson M.I."/>
            <person name="de Vries R.P."/>
            <person name="Natvig D.O."/>
            <person name="Powell A.J."/>
            <person name="Tsang A."/>
            <person name="Grigoriev I.V."/>
        </authorList>
    </citation>
    <scope>NUCLEOTIDE SEQUENCE [LARGE SCALE GENOMIC DNA]</scope>
    <source>
        <strain evidence="8 9">ATCC 22073</strain>
    </source>
</reference>
<evidence type="ECO:0000256" key="3">
    <source>
        <dbReference type="ARBA" id="ARBA00022989"/>
    </source>
</evidence>
<gene>
    <name evidence="8" type="ORF">VTJ83DRAFT_2199</name>
</gene>
<keyword evidence="3 6" id="KW-1133">Transmembrane helix</keyword>
<dbReference type="EMBL" id="JAZGUE010000002">
    <property type="protein sequence ID" value="KAL2270015.1"/>
    <property type="molecule type" value="Genomic_DNA"/>
</dbReference>
<feature type="domain" description="MARVEL" evidence="7">
    <location>
        <begin position="30"/>
        <end position="156"/>
    </location>
</feature>
<sequence length="316" mass="34587">MSEVEIDSRSNVRLPGREHIPIFPKGWVTIRIVQGVLALIIMALSGHSLEILHANWLNSPSTNFILAVAVLTLLSTIWHMVYAFGPPKAFNYWAVIALDVFFTVFWAAGFPYQVAGSVPWVQATANSYYYKTDHEVFAILLTIGAIGGAEFILYVICLIVGGIRTHRHRKAGLRNRPVRTKVGTPGVPTVAMTAVPQAQPAAAYPVQQPQPQPQPQLQPQPVQPQPQAYPPQNQAPAFNAPQGGYYTPVSPATPQPPQPAVAQPPPQGFYSPSPPPQQGIVQPQPIVPQGPHAELAGAYTQQQQQQQPPPQQQQRW</sequence>
<feature type="compositionally biased region" description="Pro residues" evidence="5">
    <location>
        <begin position="208"/>
        <end position="229"/>
    </location>
</feature>
<feature type="compositionally biased region" description="Low complexity" evidence="5">
    <location>
        <begin position="230"/>
        <end position="250"/>
    </location>
</feature>
<feature type="compositionally biased region" description="Pro residues" evidence="5">
    <location>
        <begin position="307"/>
        <end position="316"/>
    </location>
</feature>
<dbReference type="Proteomes" id="UP001600064">
    <property type="component" value="Unassembled WGS sequence"/>
</dbReference>
<feature type="region of interest" description="Disordered" evidence="5">
    <location>
        <begin position="200"/>
        <end position="316"/>
    </location>
</feature>
<evidence type="ECO:0000256" key="2">
    <source>
        <dbReference type="ARBA" id="ARBA00022692"/>
    </source>
</evidence>
<feature type="transmembrane region" description="Helical" evidence="6">
    <location>
        <begin position="26"/>
        <end position="44"/>
    </location>
</feature>
<comment type="caution">
    <text evidence="8">The sequence shown here is derived from an EMBL/GenBank/DDBJ whole genome shotgun (WGS) entry which is preliminary data.</text>
</comment>
<dbReference type="GeneID" id="98123086"/>
<feature type="compositionally biased region" description="Pro residues" evidence="5">
    <location>
        <begin position="251"/>
        <end position="277"/>
    </location>
</feature>
<accession>A0ABR4DIN7</accession>
<organism evidence="8 9">
    <name type="scientific">Remersonia thermophila</name>
    <dbReference type="NCBI Taxonomy" id="72144"/>
    <lineage>
        <taxon>Eukaryota</taxon>
        <taxon>Fungi</taxon>
        <taxon>Dikarya</taxon>
        <taxon>Ascomycota</taxon>
        <taxon>Pezizomycotina</taxon>
        <taxon>Sordariomycetes</taxon>
        <taxon>Sordariomycetidae</taxon>
        <taxon>Sordariales</taxon>
        <taxon>Sordariales incertae sedis</taxon>
        <taxon>Remersonia</taxon>
    </lineage>
</organism>
<dbReference type="PANTHER" id="PTHR37451">
    <property type="entry name" value="MARVEL DOMAIN"/>
    <property type="match status" value="1"/>
</dbReference>
<evidence type="ECO:0000256" key="6">
    <source>
        <dbReference type="SAM" id="Phobius"/>
    </source>
</evidence>
<proteinExistence type="predicted"/>
<comment type="subcellular location">
    <subcellularLocation>
        <location evidence="1">Membrane</location>
        <topology evidence="1">Multi-pass membrane protein</topology>
    </subcellularLocation>
</comment>
<evidence type="ECO:0000256" key="5">
    <source>
        <dbReference type="SAM" id="MobiDB-lite"/>
    </source>
</evidence>
<dbReference type="PANTHER" id="PTHR37451:SF4">
    <property type="entry name" value="MARVEL DOMAIN-CONTAINING PROTEIN"/>
    <property type="match status" value="1"/>
</dbReference>
<protein>
    <recommendedName>
        <fullName evidence="7">MARVEL domain-containing protein</fullName>
    </recommendedName>
</protein>
<name>A0ABR4DIN7_9PEZI</name>
<evidence type="ECO:0000259" key="7">
    <source>
        <dbReference type="Pfam" id="PF01284"/>
    </source>
</evidence>
<feature type="transmembrane region" description="Helical" evidence="6">
    <location>
        <begin position="136"/>
        <end position="160"/>
    </location>
</feature>
<evidence type="ECO:0000313" key="9">
    <source>
        <dbReference type="Proteomes" id="UP001600064"/>
    </source>
</evidence>
<dbReference type="InterPro" id="IPR008253">
    <property type="entry name" value="Marvel"/>
</dbReference>
<dbReference type="Pfam" id="PF01284">
    <property type="entry name" value="MARVEL"/>
    <property type="match status" value="1"/>
</dbReference>
<feature type="compositionally biased region" description="Low complexity" evidence="5">
    <location>
        <begin position="278"/>
        <end position="291"/>
    </location>
</feature>
<feature type="transmembrane region" description="Helical" evidence="6">
    <location>
        <begin position="64"/>
        <end position="85"/>
    </location>
</feature>
<keyword evidence="4 6" id="KW-0472">Membrane</keyword>
<keyword evidence="9" id="KW-1185">Reference proteome</keyword>
<feature type="transmembrane region" description="Helical" evidence="6">
    <location>
        <begin position="92"/>
        <end position="112"/>
    </location>
</feature>
<keyword evidence="2 6" id="KW-0812">Transmembrane</keyword>
<evidence type="ECO:0000313" key="8">
    <source>
        <dbReference type="EMBL" id="KAL2270015.1"/>
    </source>
</evidence>
<evidence type="ECO:0000256" key="4">
    <source>
        <dbReference type="ARBA" id="ARBA00023136"/>
    </source>
</evidence>